<dbReference type="Proteomes" id="UP000316621">
    <property type="component" value="Chromosome 1"/>
</dbReference>
<keyword evidence="4" id="KW-1185">Reference proteome</keyword>
<dbReference type="SUPFAM" id="SSF57959">
    <property type="entry name" value="Leucine zipper domain"/>
    <property type="match status" value="1"/>
</dbReference>
<feature type="region of interest" description="Disordered" evidence="1">
    <location>
        <begin position="21"/>
        <end position="86"/>
    </location>
</feature>
<evidence type="ECO:0000256" key="1">
    <source>
        <dbReference type="SAM" id="MobiDB-lite"/>
    </source>
</evidence>
<dbReference type="PANTHER" id="PTHR23334:SF49">
    <property type="entry name" value="BASIC LEUCINE ZIPPER 23"/>
    <property type="match status" value="1"/>
</dbReference>
<dbReference type="InterPro" id="IPR046347">
    <property type="entry name" value="bZIP_sf"/>
</dbReference>
<feature type="domain" description="BZIP" evidence="2">
    <location>
        <begin position="63"/>
        <end position="130"/>
    </location>
</feature>
<dbReference type="AlphaFoldDB" id="A0A4Y7IIQ3"/>
<organism evidence="3 4">
    <name type="scientific">Papaver somniferum</name>
    <name type="common">Opium poppy</name>
    <dbReference type="NCBI Taxonomy" id="3469"/>
    <lineage>
        <taxon>Eukaryota</taxon>
        <taxon>Viridiplantae</taxon>
        <taxon>Streptophyta</taxon>
        <taxon>Embryophyta</taxon>
        <taxon>Tracheophyta</taxon>
        <taxon>Spermatophyta</taxon>
        <taxon>Magnoliopsida</taxon>
        <taxon>Ranunculales</taxon>
        <taxon>Papaveraceae</taxon>
        <taxon>Papaveroideae</taxon>
        <taxon>Papaver</taxon>
    </lineage>
</organism>
<protein>
    <recommendedName>
        <fullName evidence="2">BZIP domain-containing protein</fullName>
    </recommendedName>
</protein>
<dbReference type="GO" id="GO:0000981">
    <property type="term" value="F:DNA-binding transcription factor activity, RNA polymerase II-specific"/>
    <property type="evidence" value="ECO:0007669"/>
    <property type="project" value="TreeGrafter"/>
</dbReference>
<dbReference type="SMART" id="SM00338">
    <property type="entry name" value="BRLZ"/>
    <property type="match status" value="1"/>
</dbReference>
<dbReference type="InterPro" id="IPR031106">
    <property type="entry name" value="C/EBP"/>
</dbReference>
<dbReference type="CDD" id="cd14686">
    <property type="entry name" value="bZIP"/>
    <property type="match status" value="1"/>
</dbReference>
<evidence type="ECO:0000313" key="3">
    <source>
        <dbReference type="EMBL" id="RZC47329.1"/>
    </source>
</evidence>
<dbReference type="GO" id="GO:0000978">
    <property type="term" value="F:RNA polymerase II cis-regulatory region sequence-specific DNA binding"/>
    <property type="evidence" value="ECO:0007669"/>
    <property type="project" value="TreeGrafter"/>
</dbReference>
<dbReference type="GO" id="GO:0006351">
    <property type="term" value="P:DNA-templated transcription"/>
    <property type="evidence" value="ECO:0007669"/>
    <property type="project" value="InterPro"/>
</dbReference>
<name>A0A4Y7IIQ3_PAPSO</name>
<evidence type="ECO:0000259" key="2">
    <source>
        <dbReference type="SMART" id="SM00338"/>
    </source>
</evidence>
<sequence length="279" mass="30972">MNQLLTMDSFLEDFLGDSHAAGTQTHVSNPTEQDAPGSQSYSHHRTKNHPVEEKTTTEETDGSVEIKSKKRAPGNRESVRKYRERKKARQALIEDELAKLRIVNQQLLKRLQGQVALEQEVARFKLLLVDIRGRIKGELGSFPYQKPTAKGIAGGISRNMLHSTLSGAYDVNQCDLEYPGLDNQDVDVSAGFQNEGFGASDGSYLPCVWNNNSGYNEFLDFGQTNVRVTTNVDNASAASKRRKGKDKSTSKLANKRPVEEGGETTVSRLSKRPKNESEE</sequence>
<dbReference type="Pfam" id="PF07716">
    <property type="entry name" value="bZIP_2"/>
    <property type="match status" value="1"/>
</dbReference>
<dbReference type="Gene3D" id="1.20.5.170">
    <property type="match status" value="1"/>
</dbReference>
<proteinExistence type="predicted"/>
<dbReference type="Gramene" id="RZC47329">
    <property type="protein sequence ID" value="RZC47329"/>
    <property type="gene ID" value="C5167_040286"/>
</dbReference>
<feature type="compositionally biased region" description="Polar residues" evidence="1">
    <location>
        <begin position="21"/>
        <end position="41"/>
    </location>
</feature>
<dbReference type="EMBL" id="CM010715">
    <property type="protein sequence ID" value="RZC47329.1"/>
    <property type="molecule type" value="Genomic_DNA"/>
</dbReference>
<reference evidence="3 4" key="1">
    <citation type="journal article" date="2018" name="Science">
        <title>The opium poppy genome and morphinan production.</title>
        <authorList>
            <person name="Guo L."/>
            <person name="Winzer T."/>
            <person name="Yang X."/>
            <person name="Li Y."/>
            <person name="Ning Z."/>
            <person name="He Z."/>
            <person name="Teodor R."/>
            <person name="Lu Y."/>
            <person name="Bowser T.A."/>
            <person name="Graham I.A."/>
            <person name="Ye K."/>
        </authorList>
    </citation>
    <scope>NUCLEOTIDE SEQUENCE [LARGE SCALE GENOMIC DNA]</scope>
    <source>
        <strain evidence="4">cv. HN1</strain>
        <tissue evidence="3">Leaves</tissue>
    </source>
</reference>
<dbReference type="PANTHER" id="PTHR23334">
    <property type="entry name" value="CCAAT/ENHANCER BINDING PROTEIN"/>
    <property type="match status" value="1"/>
</dbReference>
<evidence type="ECO:0000313" key="4">
    <source>
        <dbReference type="Proteomes" id="UP000316621"/>
    </source>
</evidence>
<dbReference type="InterPro" id="IPR004827">
    <property type="entry name" value="bZIP"/>
</dbReference>
<gene>
    <name evidence="3" type="ORF">C5167_040286</name>
</gene>
<feature type="region of interest" description="Disordered" evidence="1">
    <location>
        <begin position="235"/>
        <end position="279"/>
    </location>
</feature>
<accession>A0A4Y7IIQ3</accession>